<name>A0A368VG97_9ACTN</name>
<gene>
    <name evidence="2" type="ORF">DFQ14_11687</name>
    <name evidence="1" type="ORF">DFQ14_11761</name>
</gene>
<reference evidence="1 3" key="1">
    <citation type="submission" date="2018-07" db="EMBL/GenBank/DDBJ databases">
        <title>Genomic Encyclopedia of Type Strains, Phase III (KMG-III): the genomes of soil and plant-associated and newly described type strains.</title>
        <authorList>
            <person name="Whitman W."/>
        </authorList>
    </citation>
    <scope>NUCLEOTIDE SEQUENCE [LARGE SCALE GENOMIC DNA]</scope>
    <source>
        <strain evidence="1 3">CECT 8575</strain>
    </source>
</reference>
<evidence type="ECO:0000313" key="3">
    <source>
        <dbReference type="Proteomes" id="UP000253495"/>
    </source>
</evidence>
<dbReference type="Proteomes" id="UP000253495">
    <property type="component" value="Unassembled WGS sequence"/>
</dbReference>
<dbReference type="EMBL" id="QPJC01000016">
    <property type="protein sequence ID" value="RCW39602.1"/>
    <property type="molecule type" value="Genomic_DNA"/>
</dbReference>
<organism evidence="1 3">
    <name type="scientific">Halopolyspora algeriensis</name>
    <dbReference type="NCBI Taxonomy" id="1500506"/>
    <lineage>
        <taxon>Bacteria</taxon>
        <taxon>Bacillati</taxon>
        <taxon>Actinomycetota</taxon>
        <taxon>Actinomycetes</taxon>
        <taxon>Actinomycetes incertae sedis</taxon>
        <taxon>Halopolyspora</taxon>
    </lineage>
</organism>
<protein>
    <submittedName>
        <fullName evidence="1">Uncharacterized protein</fullName>
    </submittedName>
</protein>
<evidence type="ECO:0000313" key="2">
    <source>
        <dbReference type="EMBL" id="RCW39602.1"/>
    </source>
</evidence>
<evidence type="ECO:0000313" key="1">
    <source>
        <dbReference type="EMBL" id="RCW39225.1"/>
    </source>
</evidence>
<accession>A0A368VG97</accession>
<keyword evidence="3" id="KW-1185">Reference proteome</keyword>
<comment type="caution">
    <text evidence="1">The sequence shown here is derived from an EMBL/GenBank/DDBJ whole genome shotgun (WGS) entry which is preliminary data.</text>
</comment>
<dbReference type="EMBL" id="QPJC01000017">
    <property type="protein sequence ID" value="RCW39225.1"/>
    <property type="molecule type" value="Genomic_DNA"/>
</dbReference>
<sequence>MAESGWVRLKANTEKHAGRGLPVVGVFFENLTVYRWFGVFVRNRFLVF</sequence>
<feature type="non-terminal residue" evidence="1">
    <location>
        <position position="48"/>
    </location>
</feature>
<dbReference type="AlphaFoldDB" id="A0A368VG97"/>
<proteinExistence type="predicted"/>